<dbReference type="EMBL" id="QOUX01000042">
    <property type="protein sequence ID" value="RXI99850.1"/>
    <property type="molecule type" value="Genomic_DNA"/>
</dbReference>
<dbReference type="InterPro" id="IPR045713">
    <property type="entry name" value="DUF6069"/>
</dbReference>
<feature type="transmembrane region" description="Helical" evidence="1">
    <location>
        <begin position="48"/>
        <end position="72"/>
    </location>
</feature>
<name>A0A4Q0VRH2_9BACI</name>
<protein>
    <submittedName>
        <fullName evidence="2">Uncharacterized protein</fullName>
    </submittedName>
</protein>
<evidence type="ECO:0000256" key="1">
    <source>
        <dbReference type="SAM" id="Phobius"/>
    </source>
</evidence>
<dbReference type="AlphaFoldDB" id="A0A4Q0VRH2"/>
<dbReference type="RefSeq" id="WP_129078706.1">
    <property type="nucleotide sequence ID" value="NZ_QOUX01000042.1"/>
</dbReference>
<keyword evidence="1" id="KW-0812">Transmembrane</keyword>
<proteinExistence type="predicted"/>
<feature type="transmembrane region" description="Helical" evidence="1">
    <location>
        <begin position="110"/>
        <end position="128"/>
    </location>
</feature>
<evidence type="ECO:0000313" key="3">
    <source>
        <dbReference type="Proteomes" id="UP000290649"/>
    </source>
</evidence>
<keyword evidence="1" id="KW-0472">Membrane</keyword>
<gene>
    <name evidence="2" type="ORF">DS745_13290</name>
</gene>
<keyword evidence="3" id="KW-1185">Reference proteome</keyword>
<dbReference type="Proteomes" id="UP000290649">
    <property type="component" value="Unassembled WGS sequence"/>
</dbReference>
<reference evidence="2 3" key="1">
    <citation type="journal article" date="2019" name="Int. J. Syst. Evol. Microbiol.">
        <title>Anaerobacillus alkaliphilus sp. nov., a novel alkaliphilic and moderately halophilic bacterium.</title>
        <authorList>
            <person name="Borsodi A.K."/>
            <person name="Aszalos J.M."/>
            <person name="Bihari P."/>
            <person name="Nagy I."/>
            <person name="Schumann P."/>
            <person name="Sproer C."/>
            <person name="Kovacs A.L."/>
            <person name="Boka K."/>
            <person name="Dobosy P."/>
            <person name="Ovari M."/>
            <person name="Szili-Kovacs T."/>
            <person name="Toth E."/>
        </authorList>
    </citation>
    <scope>NUCLEOTIDE SEQUENCE [LARGE SCALE GENOMIC DNA]</scope>
    <source>
        <strain evidence="2 3">B16-10</strain>
    </source>
</reference>
<dbReference type="OrthoDB" id="2882212at2"/>
<evidence type="ECO:0000313" key="2">
    <source>
        <dbReference type="EMBL" id="RXI99850.1"/>
    </source>
</evidence>
<comment type="caution">
    <text evidence="2">The sequence shown here is derived from an EMBL/GenBank/DDBJ whole genome shotgun (WGS) entry which is preliminary data.</text>
</comment>
<accession>A0A4Q0VRH2</accession>
<feature type="transmembrane region" description="Helical" evidence="1">
    <location>
        <begin position="79"/>
        <end position="98"/>
    </location>
</feature>
<keyword evidence="1" id="KW-1133">Transmembrane helix</keyword>
<feature type="transmembrane region" description="Helical" evidence="1">
    <location>
        <begin position="12"/>
        <end position="36"/>
    </location>
</feature>
<dbReference type="Pfam" id="PF19545">
    <property type="entry name" value="DUF6069"/>
    <property type="match status" value="1"/>
</dbReference>
<sequence>MYKNKFTSYLKTGLFAASITALVAVVSFLLSSYLFNFPVEIIGESRDTLYLVLIAGVSFIAVFISSIIFYFLQRFTRKPLVYFILIVILGLIGNAVLAENDLLQQYKMTAHIIHLIVAGLAILLVPQFSRKKQS</sequence>
<organism evidence="2 3">
    <name type="scientific">Anaerobacillus alkaliphilus</name>
    <dbReference type="NCBI Taxonomy" id="1548597"/>
    <lineage>
        <taxon>Bacteria</taxon>
        <taxon>Bacillati</taxon>
        <taxon>Bacillota</taxon>
        <taxon>Bacilli</taxon>
        <taxon>Bacillales</taxon>
        <taxon>Bacillaceae</taxon>
        <taxon>Anaerobacillus</taxon>
    </lineage>
</organism>